<feature type="domain" description="Helicase ATP-binding" evidence="5">
    <location>
        <begin position="120"/>
        <end position="268"/>
    </location>
</feature>
<protein>
    <recommendedName>
        <fullName evidence="9">Helicase</fullName>
    </recommendedName>
</protein>
<evidence type="ECO:0000259" key="6">
    <source>
        <dbReference type="PROSITE" id="PS51194"/>
    </source>
</evidence>
<evidence type="ECO:0000256" key="2">
    <source>
        <dbReference type="ARBA" id="ARBA00022801"/>
    </source>
</evidence>
<dbReference type="SMART" id="SM00490">
    <property type="entry name" value="HELICc"/>
    <property type="match status" value="1"/>
</dbReference>
<dbReference type="RefSeq" id="WP_231716932.1">
    <property type="nucleotide sequence ID" value="NZ_AP021879.1"/>
</dbReference>
<dbReference type="Gene3D" id="3.40.50.300">
    <property type="entry name" value="P-loop containing nucleotide triphosphate hydrolases"/>
    <property type="match status" value="2"/>
</dbReference>
<dbReference type="PROSITE" id="PS51194">
    <property type="entry name" value="HELICASE_CTER"/>
    <property type="match status" value="1"/>
</dbReference>
<name>A0A5K8A6D4_9BACT</name>
<evidence type="ECO:0000256" key="1">
    <source>
        <dbReference type="ARBA" id="ARBA00022741"/>
    </source>
</evidence>
<dbReference type="Proteomes" id="UP000422108">
    <property type="component" value="Chromosome"/>
</dbReference>
<evidence type="ECO:0000313" key="7">
    <source>
        <dbReference type="EMBL" id="BBO87730.1"/>
    </source>
</evidence>
<evidence type="ECO:0000256" key="4">
    <source>
        <dbReference type="ARBA" id="ARBA00022840"/>
    </source>
</evidence>
<keyword evidence="2" id="KW-0378">Hydrolase</keyword>
<dbReference type="InterPro" id="IPR027417">
    <property type="entry name" value="P-loop_NTPase"/>
</dbReference>
<dbReference type="PANTHER" id="PTHR11274:SF0">
    <property type="entry name" value="GENERAL TRANSCRIPTION AND DNA REPAIR FACTOR IIH HELICASE SUBUNIT XPB"/>
    <property type="match status" value="1"/>
</dbReference>
<dbReference type="Pfam" id="PF00271">
    <property type="entry name" value="Helicase_C"/>
    <property type="match status" value="1"/>
</dbReference>
<sequence>MPDERIEKKELRITIDRTIKINAVPPVLLETLTKRFQILNPKWLENERMGRWNRGTKKTLRFYRRYGKSGIRIPRGYARQLILLLKREGLAFRIDDRRRSLPVVDFDFSATLKPFQTEAVDAMLKKEFGTLSAPTGSGKTVMGLWLIARRKQPAVVVVHTKDLAFQWIERIEQFLGIPADQVGLIGAGKKKIGERITVALVQTLYRCTDDIVPLAGHIVVDECHRAPSRTFTEAVTAFDCRYMLGLSATPWRRDKLSKLIFWHLGDVHHEVDKARLEKSGHILKADVVFRPTPFEPYFDPVNEYTRMLSELTADDTRNRLIAADVEKEVRTGKGICLVLSDRKKHCEILQGILRFKFGVQAELLTGDLSNEARRLVLDRLQKGAVKVLIATGQLVGEGFDCPDLSTLFMATPIRFSGRVMQYLGRILRPAQGKARARVYDYVDERVAPLAAAARARQRVYGGGGEVRFSGPEEE</sequence>
<dbReference type="SUPFAM" id="SSF52540">
    <property type="entry name" value="P-loop containing nucleoside triphosphate hydrolases"/>
    <property type="match status" value="2"/>
</dbReference>
<keyword evidence="1" id="KW-0547">Nucleotide-binding</keyword>
<evidence type="ECO:0000259" key="5">
    <source>
        <dbReference type="PROSITE" id="PS51192"/>
    </source>
</evidence>
<evidence type="ECO:0000313" key="8">
    <source>
        <dbReference type="Proteomes" id="UP000422108"/>
    </source>
</evidence>
<dbReference type="EMBL" id="AP021879">
    <property type="protein sequence ID" value="BBO87730.1"/>
    <property type="molecule type" value="Genomic_DNA"/>
</dbReference>
<dbReference type="InterPro" id="IPR001650">
    <property type="entry name" value="Helicase_C-like"/>
</dbReference>
<keyword evidence="3" id="KW-0347">Helicase</keyword>
<evidence type="ECO:0000256" key="3">
    <source>
        <dbReference type="ARBA" id="ARBA00022806"/>
    </source>
</evidence>
<dbReference type="PANTHER" id="PTHR11274">
    <property type="entry name" value="RAD25/XP-B DNA REPAIR HELICASE"/>
    <property type="match status" value="1"/>
</dbReference>
<organism evidence="7 8">
    <name type="scientific">Desulfosarcina ovata subsp. ovata</name>
    <dbReference type="NCBI Taxonomy" id="2752305"/>
    <lineage>
        <taxon>Bacteria</taxon>
        <taxon>Pseudomonadati</taxon>
        <taxon>Thermodesulfobacteriota</taxon>
        <taxon>Desulfobacteria</taxon>
        <taxon>Desulfobacterales</taxon>
        <taxon>Desulfosarcinaceae</taxon>
        <taxon>Desulfosarcina</taxon>
    </lineage>
</organism>
<dbReference type="GO" id="GO:0003677">
    <property type="term" value="F:DNA binding"/>
    <property type="evidence" value="ECO:0007669"/>
    <property type="project" value="InterPro"/>
</dbReference>
<dbReference type="InterPro" id="IPR014001">
    <property type="entry name" value="Helicase_ATP-bd"/>
</dbReference>
<reference evidence="7 8" key="1">
    <citation type="submission" date="2019-11" db="EMBL/GenBank/DDBJ databases">
        <title>Comparative genomics of hydrocarbon-degrading Desulfosarcina strains.</title>
        <authorList>
            <person name="Watanabe M."/>
            <person name="Kojima H."/>
            <person name="Fukui M."/>
        </authorList>
    </citation>
    <scope>NUCLEOTIDE SEQUENCE [LARGE SCALE GENOMIC DNA]</scope>
    <source>
        <strain evidence="8">oXyS1</strain>
    </source>
</reference>
<dbReference type="CDD" id="cd18785">
    <property type="entry name" value="SF2_C"/>
    <property type="match status" value="1"/>
</dbReference>
<accession>A0A5K8A6D4</accession>
<dbReference type="GO" id="GO:0005524">
    <property type="term" value="F:ATP binding"/>
    <property type="evidence" value="ECO:0007669"/>
    <property type="project" value="UniProtKB-KW"/>
</dbReference>
<dbReference type="CDD" id="cd17926">
    <property type="entry name" value="DEXHc_RE"/>
    <property type="match status" value="1"/>
</dbReference>
<feature type="domain" description="Helicase C-terminal" evidence="6">
    <location>
        <begin position="324"/>
        <end position="474"/>
    </location>
</feature>
<proteinExistence type="predicted"/>
<dbReference type="InterPro" id="IPR050615">
    <property type="entry name" value="ATP-dep_DNA_Helicase"/>
</dbReference>
<keyword evidence="4" id="KW-0067">ATP-binding</keyword>
<evidence type="ECO:0008006" key="9">
    <source>
        <dbReference type="Google" id="ProtNLM"/>
    </source>
</evidence>
<dbReference type="AlphaFoldDB" id="A0A5K8A6D4"/>
<dbReference type="PROSITE" id="PS51192">
    <property type="entry name" value="HELICASE_ATP_BIND_1"/>
    <property type="match status" value="1"/>
</dbReference>
<dbReference type="Pfam" id="PF04851">
    <property type="entry name" value="ResIII"/>
    <property type="match status" value="1"/>
</dbReference>
<dbReference type="GO" id="GO:0004386">
    <property type="term" value="F:helicase activity"/>
    <property type="evidence" value="ECO:0007669"/>
    <property type="project" value="UniProtKB-KW"/>
</dbReference>
<gene>
    <name evidence="7" type="ORF">DSCOOX_09100</name>
</gene>
<dbReference type="GO" id="GO:0016787">
    <property type="term" value="F:hydrolase activity"/>
    <property type="evidence" value="ECO:0007669"/>
    <property type="project" value="UniProtKB-KW"/>
</dbReference>
<keyword evidence="8" id="KW-1185">Reference proteome</keyword>
<dbReference type="SMART" id="SM00487">
    <property type="entry name" value="DEXDc"/>
    <property type="match status" value="1"/>
</dbReference>
<dbReference type="InterPro" id="IPR006935">
    <property type="entry name" value="Helicase/UvrB_N"/>
</dbReference>